<organism evidence="6 7">
    <name type="scientific">Solimonas fluminis</name>
    <dbReference type="NCBI Taxonomy" id="2086571"/>
    <lineage>
        <taxon>Bacteria</taxon>
        <taxon>Pseudomonadati</taxon>
        <taxon>Pseudomonadota</taxon>
        <taxon>Gammaproteobacteria</taxon>
        <taxon>Nevskiales</taxon>
        <taxon>Nevskiaceae</taxon>
        <taxon>Solimonas</taxon>
    </lineage>
</organism>
<dbReference type="CDD" id="cd06171">
    <property type="entry name" value="Sigma70_r4"/>
    <property type="match status" value="1"/>
</dbReference>
<keyword evidence="3" id="KW-0731">Sigma factor</keyword>
<dbReference type="Gene3D" id="1.10.10.10">
    <property type="entry name" value="Winged helix-like DNA-binding domain superfamily/Winged helix DNA-binding domain"/>
    <property type="match status" value="1"/>
</dbReference>
<dbReference type="InterPro" id="IPR036388">
    <property type="entry name" value="WH-like_DNA-bd_sf"/>
</dbReference>
<feature type="domain" description="RNA polymerase sigma factor 70 region 4 type 2" evidence="5">
    <location>
        <begin position="137"/>
        <end position="189"/>
    </location>
</feature>
<evidence type="ECO:0000256" key="2">
    <source>
        <dbReference type="ARBA" id="ARBA00023015"/>
    </source>
</evidence>
<evidence type="ECO:0000313" key="6">
    <source>
        <dbReference type="EMBL" id="PPE75162.1"/>
    </source>
</evidence>
<gene>
    <name evidence="6" type="ORF">C3942_05665</name>
</gene>
<dbReference type="SUPFAM" id="SSF88946">
    <property type="entry name" value="Sigma2 domain of RNA polymerase sigma factors"/>
    <property type="match status" value="1"/>
</dbReference>
<dbReference type="InterPro" id="IPR039425">
    <property type="entry name" value="RNA_pol_sigma-70-like"/>
</dbReference>
<keyword evidence="4" id="KW-0804">Transcription</keyword>
<dbReference type="PANTHER" id="PTHR43133">
    <property type="entry name" value="RNA POLYMERASE ECF-TYPE SIGMA FACTO"/>
    <property type="match status" value="1"/>
</dbReference>
<name>A0A2S5TJP0_9GAMM</name>
<keyword evidence="2" id="KW-0805">Transcription regulation</keyword>
<comment type="caution">
    <text evidence="6">The sequence shown here is derived from an EMBL/GenBank/DDBJ whole genome shotgun (WGS) entry which is preliminary data.</text>
</comment>
<evidence type="ECO:0000256" key="3">
    <source>
        <dbReference type="ARBA" id="ARBA00023082"/>
    </source>
</evidence>
<dbReference type="InterPro" id="IPR013325">
    <property type="entry name" value="RNA_pol_sigma_r2"/>
</dbReference>
<dbReference type="NCBIfam" id="TIGR02937">
    <property type="entry name" value="sigma70-ECF"/>
    <property type="match status" value="1"/>
</dbReference>
<dbReference type="AlphaFoldDB" id="A0A2S5TJP0"/>
<proteinExistence type="inferred from homology"/>
<dbReference type="InterPro" id="IPR013324">
    <property type="entry name" value="RNA_pol_sigma_r3/r4-like"/>
</dbReference>
<evidence type="ECO:0000256" key="4">
    <source>
        <dbReference type="ARBA" id="ARBA00023163"/>
    </source>
</evidence>
<comment type="similarity">
    <text evidence="1">Belongs to the sigma-70 factor family. ECF subfamily.</text>
</comment>
<sequence length="198" mass="22659">MNAAVTVDATLTSKLGGVSTADLQSLDAFLASVERRAFRMAEVATRDRDEALDIVQDAMLQLSRRYAARPAQEWPALFYRIVENRIRDWQRRQTVKNRLFFWRAPARDEEEDEDPMALVPEPGAGPQEELQKVEQMRRLEQALRSLPARQREAFELRLWEGLSVEDTARAMGCSDGSVKTHLHRALAALRQELEGVWP</sequence>
<dbReference type="GO" id="GO:0003677">
    <property type="term" value="F:DNA binding"/>
    <property type="evidence" value="ECO:0007669"/>
    <property type="project" value="InterPro"/>
</dbReference>
<dbReference type="Gene3D" id="1.10.1740.10">
    <property type="match status" value="1"/>
</dbReference>
<keyword evidence="7" id="KW-1185">Reference proteome</keyword>
<dbReference type="Pfam" id="PF08281">
    <property type="entry name" value="Sigma70_r4_2"/>
    <property type="match status" value="1"/>
</dbReference>
<evidence type="ECO:0000256" key="1">
    <source>
        <dbReference type="ARBA" id="ARBA00010641"/>
    </source>
</evidence>
<dbReference type="NCBIfam" id="NF006550">
    <property type="entry name" value="PRK09047.1"/>
    <property type="match status" value="1"/>
</dbReference>
<dbReference type="OrthoDB" id="9783733at2"/>
<reference evidence="6 7" key="1">
    <citation type="submission" date="2018-02" db="EMBL/GenBank/DDBJ databases">
        <title>Genome sequencing of Solimonas sp. HR-BB.</title>
        <authorList>
            <person name="Lee Y."/>
            <person name="Jeon C.O."/>
        </authorList>
    </citation>
    <scope>NUCLEOTIDE SEQUENCE [LARGE SCALE GENOMIC DNA]</scope>
    <source>
        <strain evidence="6 7">HR-BB</strain>
    </source>
</reference>
<protein>
    <submittedName>
        <fullName evidence="6">RNA polymerase sigma factor</fullName>
    </submittedName>
</protein>
<dbReference type="PANTHER" id="PTHR43133:SF64">
    <property type="entry name" value="ECF SIGMA FACTOR"/>
    <property type="match status" value="1"/>
</dbReference>
<dbReference type="GO" id="GO:0016987">
    <property type="term" value="F:sigma factor activity"/>
    <property type="evidence" value="ECO:0007669"/>
    <property type="project" value="UniProtKB-KW"/>
</dbReference>
<dbReference type="InterPro" id="IPR013249">
    <property type="entry name" value="RNA_pol_sigma70_r4_t2"/>
</dbReference>
<dbReference type="InterPro" id="IPR014284">
    <property type="entry name" value="RNA_pol_sigma-70_dom"/>
</dbReference>
<accession>A0A2S5TJP0</accession>
<dbReference type="Proteomes" id="UP000238220">
    <property type="component" value="Unassembled WGS sequence"/>
</dbReference>
<evidence type="ECO:0000259" key="5">
    <source>
        <dbReference type="Pfam" id="PF08281"/>
    </source>
</evidence>
<dbReference type="SUPFAM" id="SSF88659">
    <property type="entry name" value="Sigma3 and sigma4 domains of RNA polymerase sigma factors"/>
    <property type="match status" value="1"/>
</dbReference>
<evidence type="ECO:0000313" key="7">
    <source>
        <dbReference type="Proteomes" id="UP000238220"/>
    </source>
</evidence>
<dbReference type="EMBL" id="PSNW01000002">
    <property type="protein sequence ID" value="PPE75162.1"/>
    <property type="molecule type" value="Genomic_DNA"/>
</dbReference>
<dbReference type="GO" id="GO:0006352">
    <property type="term" value="P:DNA-templated transcription initiation"/>
    <property type="evidence" value="ECO:0007669"/>
    <property type="project" value="InterPro"/>
</dbReference>